<reference evidence="2" key="1">
    <citation type="submission" date="2014-09" db="EMBL/GenBank/DDBJ databases">
        <authorList>
            <person name="Magalhaes I.L.F."/>
            <person name="Oliveira U."/>
            <person name="Santos F.R."/>
            <person name="Vidigal T.H.D.A."/>
            <person name="Brescovit A.D."/>
            <person name="Santos A.J."/>
        </authorList>
    </citation>
    <scope>NUCLEOTIDE SEQUENCE</scope>
    <source>
        <tissue evidence="2">Shoot tissue taken approximately 20 cm above the soil surface</tissue>
    </source>
</reference>
<name>A0A0A9BG56_ARUDO</name>
<dbReference type="AlphaFoldDB" id="A0A0A9BG56"/>
<keyword evidence="1" id="KW-0472">Membrane</keyword>
<feature type="transmembrane region" description="Helical" evidence="1">
    <location>
        <begin position="25"/>
        <end position="43"/>
    </location>
</feature>
<sequence>MTVHTNWVQKELPQISRTLEPGTSWLSLAAFLLHYYIFAHFSFKRSAIFV</sequence>
<reference evidence="2" key="2">
    <citation type="journal article" date="2015" name="Data Brief">
        <title>Shoot transcriptome of the giant reed, Arundo donax.</title>
        <authorList>
            <person name="Barrero R.A."/>
            <person name="Guerrero F.D."/>
            <person name="Moolhuijzen P."/>
            <person name="Goolsby J.A."/>
            <person name="Tidwell J."/>
            <person name="Bellgard S.E."/>
            <person name="Bellgard M.I."/>
        </authorList>
    </citation>
    <scope>NUCLEOTIDE SEQUENCE</scope>
    <source>
        <tissue evidence="2">Shoot tissue taken approximately 20 cm above the soil surface</tissue>
    </source>
</reference>
<accession>A0A0A9BG56</accession>
<evidence type="ECO:0000256" key="1">
    <source>
        <dbReference type="SAM" id="Phobius"/>
    </source>
</evidence>
<protein>
    <submittedName>
        <fullName evidence="2">Uncharacterized protein</fullName>
    </submittedName>
</protein>
<evidence type="ECO:0000313" key="2">
    <source>
        <dbReference type="EMBL" id="JAD60205.1"/>
    </source>
</evidence>
<organism evidence="2">
    <name type="scientific">Arundo donax</name>
    <name type="common">Giant reed</name>
    <name type="synonym">Donax arundinaceus</name>
    <dbReference type="NCBI Taxonomy" id="35708"/>
    <lineage>
        <taxon>Eukaryota</taxon>
        <taxon>Viridiplantae</taxon>
        <taxon>Streptophyta</taxon>
        <taxon>Embryophyta</taxon>
        <taxon>Tracheophyta</taxon>
        <taxon>Spermatophyta</taxon>
        <taxon>Magnoliopsida</taxon>
        <taxon>Liliopsida</taxon>
        <taxon>Poales</taxon>
        <taxon>Poaceae</taxon>
        <taxon>PACMAD clade</taxon>
        <taxon>Arundinoideae</taxon>
        <taxon>Arundineae</taxon>
        <taxon>Arundo</taxon>
    </lineage>
</organism>
<keyword evidence="1" id="KW-0812">Transmembrane</keyword>
<keyword evidence="1" id="KW-1133">Transmembrane helix</keyword>
<dbReference type="EMBL" id="GBRH01237690">
    <property type="protein sequence ID" value="JAD60205.1"/>
    <property type="molecule type" value="Transcribed_RNA"/>
</dbReference>
<proteinExistence type="predicted"/>